<gene>
    <name evidence="3" type="ORF">ACFP73_17135</name>
</gene>
<protein>
    <recommendedName>
        <fullName evidence="2">Glycine dehydrogenase C-terminal domain-containing protein</fullName>
    </recommendedName>
</protein>
<dbReference type="SUPFAM" id="SSF56801">
    <property type="entry name" value="Acetyl-CoA synthetase-like"/>
    <property type="match status" value="1"/>
</dbReference>
<dbReference type="InterPro" id="IPR020581">
    <property type="entry name" value="GDC_P"/>
</dbReference>
<feature type="non-terminal residue" evidence="3">
    <location>
        <position position="1"/>
    </location>
</feature>
<evidence type="ECO:0000313" key="4">
    <source>
        <dbReference type="Proteomes" id="UP001596215"/>
    </source>
</evidence>
<feature type="domain" description="Glycine dehydrogenase C-terminal" evidence="2">
    <location>
        <begin position="1"/>
        <end position="66"/>
    </location>
</feature>
<dbReference type="SUPFAM" id="SSF53383">
    <property type="entry name" value="PLP-dependent transferases"/>
    <property type="match status" value="1"/>
</dbReference>
<dbReference type="Pfam" id="PF21478">
    <property type="entry name" value="GcvP2_C"/>
    <property type="match status" value="1"/>
</dbReference>
<dbReference type="InterPro" id="IPR015424">
    <property type="entry name" value="PyrdxlP-dep_Trfase"/>
</dbReference>
<accession>A0ABW1VT96</accession>
<sequence>LMDYGFHAPTLAFPVPGTLMVEPTESESLAELDRFIEAMTQIHAEIQEVIDGKVSAEESVLRNAPHTAEVVTADDCLDPDATTAAITGTLKVGWSAPLSGPLAAAAGAVIDAIGTLTKDDLQFLWLPLSHVFGKMLVATGLQIGFPTAVDGRVEKIVDNMAVIKPTFMAGPPRIFEKAHGRVELMFAG</sequence>
<dbReference type="PANTHER" id="PTHR11773">
    <property type="entry name" value="GLYCINE DEHYDROGENASE, DECARBOXYLATING"/>
    <property type="match status" value="1"/>
</dbReference>
<dbReference type="EMBL" id="JBHSUC010000098">
    <property type="protein sequence ID" value="MFC6363763.1"/>
    <property type="molecule type" value="Genomic_DNA"/>
</dbReference>
<feature type="non-terminal residue" evidence="3">
    <location>
        <position position="188"/>
    </location>
</feature>
<evidence type="ECO:0000256" key="1">
    <source>
        <dbReference type="ARBA" id="ARBA00022898"/>
    </source>
</evidence>
<keyword evidence="1" id="KW-0663">Pyridoxal phosphate</keyword>
<dbReference type="InterPro" id="IPR049316">
    <property type="entry name" value="GDC-P_C"/>
</dbReference>
<keyword evidence="4" id="KW-1185">Reference proteome</keyword>
<proteinExistence type="predicted"/>
<evidence type="ECO:0000313" key="3">
    <source>
        <dbReference type="EMBL" id="MFC6363763.1"/>
    </source>
</evidence>
<evidence type="ECO:0000259" key="2">
    <source>
        <dbReference type="Pfam" id="PF21478"/>
    </source>
</evidence>
<name>A0ABW1VT96_9GAMM</name>
<dbReference type="Proteomes" id="UP001596215">
    <property type="component" value="Unassembled WGS sequence"/>
</dbReference>
<comment type="caution">
    <text evidence="3">The sequence shown here is derived from an EMBL/GenBank/DDBJ whole genome shotgun (WGS) entry which is preliminary data.</text>
</comment>
<organism evidence="3 4">
    <name type="scientific">Tatumella punctata</name>
    <dbReference type="NCBI Taxonomy" id="399969"/>
    <lineage>
        <taxon>Bacteria</taxon>
        <taxon>Pseudomonadati</taxon>
        <taxon>Pseudomonadota</taxon>
        <taxon>Gammaproteobacteria</taxon>
        <taxon>Enterobacterales</taxon>
        <taxon>Erwiniaceae</taxon>
        <taxon>Tatumella</taxon>
    </lineage>
</organism>
<dbReference type="Gene3D" id="3.90.1150.10">
    <property type="entry name" value="Aspartate Aminotransferase, domain 1"/>
    <property type="match status" value="1"/>
</dbReference>
<dbReference type="PANTHER" id="PTHR11773:SF1">
    <property type="entry name" value="GLYCINE DEHYDROGENASE (DECARBOXYLATING), MITOCHONDRIAL"/>
    <property type="match status" value="1"/>
</dbReference>
<reference evidence="4" key="1">
    <citation type="journal article" date="2019" name="Int. J. Syst. Evol. Microbiol.">
        <title>The Global Catalogue of Microorganisms (GCM) 10K type strain sequencing project: providing services to taxonomists for standard genome sequencing and annotation.</title>
        <authorList>
            <consortium name="The Broad Institute Genomics Platform"/>
            <consortium name="The Broad Institute Genome Sequencing Center for Infectious Disease"/>
            <person name="Wu L."/>
            <person name="Ma J."/>
        </authorList>
    </citation>
    <scope>NUCLEOTIDE SEQUENCE [LARGE SCALE GENOMIC DNA]</scope>
    <source>
        <strain evidence="4">CGMCC 4.1530</strain>
    </source>
</reference>
<dbReference type="InterPro" id="IPR015422">
    <property type="entry name" value="PyrdxlP-dep_Trfase_small"/>
</dbReference>